<accession>A0A518D6Z3</accession>
<sequence length="303" mass="32434">MQAIHAVTIGVCASLVGCVSLSPPGVRSIDDAIVYQPAKHYAEAIHPADFVPEDAFFEADDGVALHGWYCPVASPESIILFAHGNAGNVADRWMVARQLNQHCNASVLLFDYRGYGRSEGTPSEPGLLRDARAARAWLSQRAGVPASDIVLYGQSLGGGVMVDLAANDGARALVLESTFTSLPDVAHDALPLLPTRLLMRNRFDSLKKIQRFHGPTWIAHGDADRVIDIEHGRKLYAAANEPKQFVAVPGQGHNWVPNGMHLAQLRRFLESAGKAAGDPLGEIDASAATSKSGWSPHPPSPST</sequence>
<keyword evidence="4" id="KW-1185">Reference proteome</keyword>
<organism evidence="3 4">
    <name type="scientific">Pirellulimonas nuda</name>
    <dbReference type="NCBI Taxonomy" id="2528009"/>
    <lineage>
        <taxon>Bacteria</taxon>
        <taxon>Pseudomonadati</taxon>
        <taxon>Planctomycetota</taxon>
        <taxon>Planctomycetia</taxon>
        <taxon>Pirellulales</taxon>
        <taxon>Lacipirellulaceae</taxon>
        <taxon>Pirellulimonas</taxon>
    </lineage>
</organism>
<dbReference type="PANTHER" id="PTHR12277">
    <property type="entry name" value="ALPHA/BETA HYDROLASE DOMAIN-CONTAINING PROTEIN"/>
    <property type="match status" value="1"/>
</dbReference>
<dbReference type="InterPro" id="IPR000073">
    <property type="entry name" value="AB_hydrolase_1"/>
</dbReference>
<gene>
    <name evidence="3" type="ORF">Pla175_06120</name>
</gene>
<protein>
    <submittedName>
        <fullName evidence="3">Alpha/beta hydrolase family protein</fullName>
    </submittedName>
</protein>
<evidence type="ECO:0000256" key="1">
    <source>
        <dbReference type="SAM" id="MobiDB-lite"/>
    </source>
</evidence>
<name>A0A518D6Z3_9BACT</name>
<dbReference type="EMBL" id="CP036291">
    <property type="protein sequence ID" value="QDU87254.1"/>
    <property type="molecule type" value="Genomic_DNA"/>
</dbReference>
<proteinExistence type="predicted"/>
<dbReference type="GO" id="GO:0016787">
    <property type="term" value="F:hydrolase activity"/>
    <property type="evidence" value="ECO:0007669"/>
    <property type="project" value="UniProtKB-KW"/>
</dbReference>
<feature type="region of interest" description="Disordered" evidence="1">
    <location>
        <begin position="279"/>
        <end position="303"/>
    </location>
</feature>
<dbReference type="KEGG" id="pnd:Pla175_06120"/>
<dbReference type="RefSeq" id="WP_145281219.1">
    <property type="nucleotide sequence ID" value="NZ_CP036291.1"/>
</dbReference>
<dbReference type="Pfam" id="PF00561">
    <property type="entry name" value="Abhydrolase_1"/>
    <property type="match status" value="1"/>
</dbReference>
<dbReference type="SUPFAM" id="SSF53474">
    <property type="entry name" value="alpha/beta-Hydrolases"/>
    <property type="match status" value="1"/>
</dbReference>
<dbReference type="OrthoDB" id="9777090at2"/>
<evidence type="ECO:0000259" key="2">
    <source>
        <dbReference type="Pfam" id="PF00561"/>
    </source>
</evidence>
<dbReference type="AlphaFoldDB" id="A0A518D6Z3"/>
<dbReference type="InterPro" id="IPR029058">
    <property type="entry name" value="AB_hydrolase_fold"/>
</dbReference>
<dbReference type="PANTHER" id="PTHR12277:SF81">
    <property type="entry name" value="PROTEIN ABHD13"/>
    <property type="match status" value="1"/>
</dbReference>
<evidence type="ECO:0000313" key="3">
    <source>
        <dbReference type="EMBL" id="QDU87254.1"/>
    </source>
</evidence>
<feature type="domain" description="AB hydrolase-1" evidence="2">
    <location>
        <begin position="79"/>
        <end position="195"/>
    </location>
</feature>
<keyword evidence="3" id="KW-0378">Hydrolase</keyword>
<dbReference type="Gene3D" id="3.40.50.1820">
    <property type="entry name" value="alpha/beta hydrolase"/>
    <property type="match status" value="1"/>
</dbReference>
<reference evidence="3 4" key="1">
    <citation type="submission" date="2019-02" db="EMBL/GenBank/DDBJ databases">
        <title>Deep-cultivation of Planctomycetes and their phenomic and genomic characterization uncovers novel biology.</title>
        <authorList>
            <person name="Wiegand S."/>
            <person name="Jogler M."/>
            <person name="Boedeker C."/>
            <person name="Pinto D."/>
            <person name="Vollmers J."/>
            <person name="Rivas-Marin E."/>
            <person name="Kohn T."/>
            <person name="Peeters S.H."/>
            <person name="Heuer A."/>
            <person name="Rast P."/>
            <person name="Oberbeckmann S."/>
            <person name="Bunk B."/>
            <person name="Jeske O."/>
            <person name="Meyerdierks A."/>
            <person name="Storesund J.E."/>
            <person name="Kallscheuer N."/>
            <person name="Luecker S."/>
            <person name="Lage O.M."/>
            <person name="Pohl T."/>
            <person name="Merkel B.J."/>
            <person name="Hornburger P."/>
            <person name="Mueller R.-W."/>
            <person name="Bruemmer F."/>
            <person name="Labrenz M."/>
            <person name="Spormann A.M."/>
            <person name="Op den Camp H."/>
            <person name="Overmann J."/>
            <person name="Amann R."/>
            <person name="Jetten M.S.M."/>
            <person name="Mascher T."/>
            <person name="Medema M.H."/>
            <person name="Devos D.P."/>
            <person name="Kaster A.-K."/>
            <person name="Ovreas L."/>
            <person name="Rohde M."/>
            <person name="Galperin M.Y."/>
            <person name="Jogler C."/>
        </authorList>
    </citation>
    <scope>NUCLEOTIDE SEQUENCE [LARGE SCALE GENOMIC DNA]</scope>
    <source>
        <strain evidence="3 4">Pla175</strain>
    </source>
</reference>
<dbReference type="Proteomes" id="UP000317429">
    <property type="component" value="Chromosome"/>
</dbReference>
<evidence type="ECO:0000313" key="4">
    <source>
        <dbReference type="Proteomes" id="UP000317429"/>
    </source>
</evidence>